<dbReference type="Gene3D" id="3.40.50.1820">
    <property type="entry name" value="alpha/beta hydrolase"/>
    <property type="match status" value="1"/>
</dbReference>
<comment type="caution">
    <text evidence="5">The sequence shown here is derived from an EMBL/GenBank/DDBJ whole genome shotgun (WGS) entry which is preliminary data.</text>
</comment>
<accession>A0A9N9W408</accession>
<dbReference type="Pfam" id="PF00561">
    <property type="entry name" value="Abhydrolase_1"/>
    <property type="match status" value="1"/>
</dbReference>
<keyword evidence="1" id="KW-0378">Hydrolase</keyword>
<proteinExistence type="inferred from homology"/>
<feature type="domain" description="AB hydrolase-1" evidence="4">
    <location>
        <begin position="65"/>
        <end position="157"/>
    </location>
</feature>
<dbReference type="InterPro" id="IPR000639">
    <property type="entry name" value="Epox_hydrolase-like"/>
</dbReference>
<dbReference type="EMBL" id="CABFOC020000013">
    <property type="protein sequence ID" value="CAH0045845.1"/>
    <property type="molecule type" value="Genomic_DNA"/>
</dbReference>
<dbReference type="PANTHER" id="PTHR43329">
    <property type="entry name" value="EPOXIDE HYDROLASE"/>
    <property type="match status" value="1"/>
</dbReference>
<organism evidence="5 6">
    <name type="scientific">Clonostachys solani</name>
    <dbReference type="NCBI Taxonomy" id="160281"/>
    <lineage>
        <taxon>Eukaryota</taxon>
        <taxon>Fungi</taxon>
        <taxon>Dikarya</taxon>
        <taxon>Ascomycota</taxon>
        <taxon>Pezizomycotina</taxon>
        <taxon>Sordariomycetes</taxon>
        <taxon>Hypocreomycetidae</taxon>
        <taxon>Hypocreales</taxon>
        <taxon>Bionectriaceae</taxon>
        <taxon>Clonostachys</taxon>
    </lineage>
</organism>
<dbReference type="InterPro" id="IPR000073">
    <property type="entry name" value="AB_hydrolase_1"/>
</dbReference>
<feature type="chain" id="PRO_5040410736" description="AB hydrolase-1 domain-containing protein" evidence="3">
    <location>
        <begin position="18"/>
        <end position="377"/>
    </location>
</feature>
<dbReference type="PRINTS" id="PR00412">
    <property type="entry name" value="EPOXHYDRLASE"/>
</dbReference>
<evidence type="ECO:0000313" key="6">
    <source>
        <dbReference type="Proteomes" id="UP000775872"/>
    </source>
</evidence>
<name>A0A9N9W408_9HYPO</name>
<comment type="similarity">
    <text evidence="2">Belongs to the AB hydrolase superfamily. Epoxide hydrolase family.</text>
</comment>
<dbReference type="OrthoDB" id="408373at2759"/>
<feature type="signal peptide" evidence="3">
    <location>
        <begin position="1"/>
        <end position="17"/>
    </location>
</feature>
<protein>
    <recommendedName>
        <fullName evidence="4">AB hydrolase-1 domain-containing protein</fullName>
    </recommendedName>
</protein>
<dbReference type="SUPFAM" id="SSF53474">
    <property type="entry name" value="alpha/beta-Hydrolases"/>
    <property type="match status" value="1"/>
</dbReference>
<evidence type="ECO:0000256" key="1">
    <source>
        <dbReference type="ARBA" id="ARBA00022801"/>
    </source>
</evidence>
<evidence type="ECO:0000259" key="4">
    <source>
        <dbReference type="Pfam" id="PF00561"/>
    </source>
</evidence>
<evidence type="ECO:0000256" key="2">
    <source>
        <dbReference type="ARBA" id="ARBA00038334"/>
    </source>
</evidence>
<evidence type="ECO:0000313" key="5">
    <source>
        <dbReference type="EMBL" id="CAH0045845.1"/>
    </source>
</evidence>
<keyword evidence="6" id="KW-1185">Reference proteome</keyword>
<dbReference type="AlphaFoldDB" id="A0A9N9W408"/>
<dbReference type="GO" id="GO:0016787">
    <property type="term" value="F:hydrolase activity"/>
    <property type="evidence" value="ECO:0007669"/>
    <property type="project" value="UniProtKB-KW"/>
</dbReference>
<reference evidence="5" key="1">
    <citation type="submission" date="2021-10" db="EMBL/GenBank/DDBJ databases">
        <authorList>
            <person name="Piombo E."/>
        </authorList>
    </citation>
    <scope>NUCLEOTIDE SEQUENCE</scope>
</reference>
<dbReference type="InterPro" id="IPR029058">
    <property type="entry name" value="AB_hydrolase_fold"/>
</dbReference>
<sequence length="377" mass="41866">MKFLPAALALLASVASATPAPRAFHPSQYKKSFATCKAVDRSGNEPVDVSLKLAYVDINPTAGKTIVMVHGWPSLWTTYRHQIDTLGKDYRLIIVELRGFGDSEHPDDLISSNSMLDVVGDITCIMDHANVQAGICMGNDFGAQVCWSAGRARPDRFIGLFNEVVPPILTYERAKYVPSSTEFISNEALASLAPGFGYQIFLSKDPKVAAAELDSDPRSAIRSCAQVANSTVPSDFLVDRESFLNAWYKANEAAGRDEIPFSGIMTKEVEDYMVASYQKQGFYNTFNGYQEPNRKLTWEFEHNQGNFTIPQPTFALYPTKDPVADWAAVAEQLGSAHYLTNHYTATLETAHWVHEEKPAEFDAIFREWVGNVTWPGN</sequence>
<keyword evidence="3" id="KW-0732">Signal</keyword>
<dbReference type="Proteomes" id="UP000775872">
    <property type="component" value="Unassembled WGS sequence"/>
</dbReference>
<evidence type="ECO:0000256" key="3">
    <source>
        <dbReference type="SAM" id="SignalP"/>
    </source>
</evidence>
<gene>
    <name evidence="5" type="ORF">CSOL1703_00012476</name>
</gene>